<proteinExistence type="predicted"/>
<feature type="compositionally biased region" description="Polar residues" evidence="6">
    <location>
        <begin position="929"/>
        <end position="950"/>
    </location>
</feature>
<evidence type="ECO:0000256" key="7">
    <source>
        <dbReference type="SAM" id="Phobius"/>
    </source>
</evidence>
<sequence length="1005" mass="112960">MTGRQWWWWWWSLCTLVAAVVPEGENVGPVLRDAGRAPTGHHCPESCSCLLPEEVACLATGGEKYPPRPPSDITKLILQGYEFVPTHFLANLKSLRHLVVSGSQVDTLAFLPLLPQLEVLLVTYNRLRSLGGGHLRKNTPALIHLDASHNELMLLNTTDLEGLHQLRVLSLHHNPISEASTEALKDLTSLTHLDISKSKLPKLHSHWLAHAQKLQYLNVSNANVSEVPRIQGENIRVLDVSHNFLTFLPDGLIMATCLQSLFLNHNPLQTVNERTFKGAKCLLQLYLSHTPIVNIDEFIFSDMPQLLELHLEHNEDLLRVEHGAFTGLHNLQYLNLAETPNLKEIEEVAFAGLPHLISLDLRKSGLTVLPLSLTNLVKHNTSVFLAGTQLHCDCYHSWLPSLLTTTDISSWNGVEPLACSDGQFRSAARLAAHINALGCEKPKAVTHSGDRVVANSRQSALLECNITAHPQHTVLWLSKEHKVFRYNGTSSDHDDEWISHHIQQIEGSASQDPRFEVLASGHLLVKDVIHSDIGWYKCFAYNSVGNTSLLVFLALSDAPLRTLYNESLLFGFACATLFLLITLFIQLLNYLMDRLGWACCCCCKDRLSPKARQIRKLLESVEAYKTQQLDRLRENYNYQVVSIKDSCYQQMERIRESYSAQGKNLRDLRDYSTQGLTSMRDQYLDQVNKVRDYSVSQMNRVRENYVFQRHRIRKFSAHQLLRLRETYKYQQKTLNKILENLPDLYLQNCRTGACQRTDSIIFDDTLHGIDAYYKVDFFDTQSHHSSDYYTPASTLTHSFRSSKGQEHIKQHSRTSSNTSSDFVEAQAWIRRDSSAVSGNSPSRTIPSYAKIHNRSLSVAGASFNVSDPIKVHKRSQSASHPYHRVAPAPETRGIPARITLCEETSDYNQTSINSPASVPSTPVHKKMESNSPANSPKAQKVQNNDNLDQASQKREAFGKSADATPRSSCETNNSSACEDDANSVPSDVSVQPSVVDRGVAFETSL</sequence>
<dbReference type="EMBL" id="GDRN01085742">
    <property type="protein sequence ID" value="JAI61297.1"/>
    <property type="molecule type" value="Transcribed_RNA"/>
</dbReference>
<keyword evidence="7" id="KW-0812">Transmembrane</keyword>
<dbReference type="SMART" id="SM00409">
    <property type="entry name" value="IG"/>
    <property type="match status" value="1"/>
</dbReference>
<feature type="compositionally biased region" description="Polar residues" evidence="6">
    <location>
        <begin position="907"/>
        <end position="920"/>
    </location>
</feature>
<evidence type="ECO:0000256" key="2">
    <source>
        <dbReference type="ARBA" id="ARBA00022729"/>
    </source>
</evidence>
<feature type="region of interest" description="Disordered" evidence="6">
    <location>
        <begin position="870"/>
        <end position="894"/>
    </location>
</feature>
<dbReference type="EMBL" id="GDRN01085741">
    <property type="protein sequence ID" value="JAI61298.1"/>
    <property type="molecule type" value="Transcribed_RNA"/>
</dbReference>
<feature type="chain" id="PRO_5007420522" description="Ig-like domain-containing protein" evidence="8">
    <location>
        <begin position="20"/>
        <end position="1005"/>
    </location>
</feature>
<protein>
    <recommendedName>
        <fullName evidence="9">Ig-like domain-containing protein</fullName>
    </recommendedName>
</protein>
<dbReference type="Gene3D" id="2.60.40.10">
    <property type="entry name" value="Immunoglobulins"/>
    <property type="match status" value="1"/>
</dbReference>
<feature type="compositionally biased region" description="Low complexity" evidence="6">
    <location>
        <begin position="983"/>
        <end position="993"/>
    </location>
</feature>
<dbReference type="InterPro" id="IPR050467">
    <property type="entry name" value="LRFN"/>
</dbReference>
<dbReference type="InterPro" id="IPR036179">
    <property type="entry name" value="Ig-like_dom_sf"/>
</dbReference>
<keyword evidence="7" id="KW-0472">Membrane</keyword>
<evidence type="ECO:0000259" key="9">
    <source>
        <dbReference type="PROSITE" id="PS50835"/>
    </source>
</evidence>
<accession>A0A0N7ZBC9</accession>
<dbReference type="SMART" id="SM00369">
    <property type="entry name" value="LRR_TYP"/>
    <property type="match status" value="8"/>
</dbReference>
<organism evidence="10">
    <name type="scientific">Scylla olivacea</name>
    <name type="common">Orange mud crab</name>
    <name type="synonym">Cancer olivacea</name>
    <dbReference type="NCBI Taxonomy" id="85551"/>
    <lineage>
        <taxon>Eukaryota</taxon>
        <taxon>Metazoa</taxon>
        <taxon>Ecdysozoa</taxon>
        <taxon>Arthropoda</taxon>
        <taxon>Crustacea</taxon>
        <taxon>Multicrustacea</taxon>
        <taxon>Malacostraca</taxon>
        <taxon>Eumalacostraca</taxon>
        <taxon>Eucarida</taxon>
        <taxon>Decapoda</taxon>
        <taxon>Pleocyemata</taxon>
        <taxon>Brachyura</taxon>
        <taxon>Eubrachyura</taxon>
        <taxon>Portunoidea</taxon>
        <taxon>Portunidae</taxon>
        <taxon>Portuninae</taxon>
        <taxon>Scylla</taxon>
    </lineage>
</organism>
<evidence type="ECO:0000256" key="6">
    <source>
        <dbReference type="SAM" id="MobiDB-lite"/>
    </source>
</evidence>
<name>A0A0N7ZBC9_SCYOL</name>
<evidence type="ECO:0000256" key="3">
    <source>
        <dbReference type="ARBA" id="ARBA00022737"/>
    </source>
</evidence>
<dbReference type="PANTHER" id="PTHR45842">
    <property type="entry name" value="SYNAPTIC ADHESION-LIKE MOLECULE SALM"/>
    <property type="match status" value="1"/>
</dbReference>
<dbReference type="InterPro" id="IPR013783">
    <property type="entry name" value="Ig-like_fold"/>
</dbReference>
<feature type="signal peptide" evidence="8">
    <location>
        <begin position="1"/>
        <end position="19"/>
    </location>
</feature>
<dbReference type="Pfam" id="PF13855">
    <property type="entry name" value="LRR_8"/>
    <property type="match status" value="3"/>
</dbReference>
<feature type="region of interest" description="Disordered" evidence="6">
    <location>
        <begin position="800"/>
        <end position="821"/>
    </location>
</feature>
<reference evidence="10" key="1">
    <citation type="submission" date="2015-09" db="EMBL/GenBank/DDBJ databases">
        <title>Scylla olivacea transcriptome.</title>
        <authorList>
            <person name="Ikhwanuddin M."/>
        </authorList>
    </citation>
    <scope>NUCLEOTIDE SEQUENCE</scope>
</reference>
<keyword evidence="5" id="KW-0325">Glycoprotein</keyword>
<evidence type="ECO:0000256" key="4">
    <source>
        <dbReference type="ARBA" id="ARBA00023157"/>
    </source>
</evidence>
<dbReference type="PROSITE" id="PS50835">
    <property type="entry name" value="IG_LIKE"/>
    <property type="match status" value="1"/>
</dbReference>
<evidence type="ECO:0000256" key="1">
    <source>
        <dbReference type="ARBA" id="ARBA00022614"/>
    </source>
</evidence>
<feature type="transmembrane region" description="Helical" evidence="7">
    <location>
        <begin position="568"/>
        <end position="592"/>
    </location>
</feature>
<dbReference type="EMBL" id="GDRN01085743">
    <property type="protein sequence ID" value="JAI61296.1"/>
    <property type="molecule type" value="Transcribed_RNA"/>
</dbReference>
<feature type="transmembrane region" description="Helical" evidence="7">
    <location>
        <begin position="539"/>
        <end position="556"/>
    </location>
</feature>
<dbReference type="InterPro" id="IPR003599">
    <property type="entry name" value="Ig_sub"/>
</dbReference>
<dbReference type="Gene3D" id="3.80.10.10">
    <property type="entry name" value="Ribonuclease Inhibitor"/>
    <property type="match status" value="2"/>
</dbReference>
<evidence type="ECO:0000256" key="5">
    <source>
        <dbReference type="ARBA" id="ARBA00023180"/>
    </source>
</evidence>
<keyword evidence="7" id="KW-1133">Transmembrane helix</keyword>
<evidence type="ECO:0000256" key="8">
    <source>
        <dbReference type="SAM" id="SignalP"/>
    </source>
</evidence>
<feature type="compositionally biased region" description="Polar residues" evidence="6">
    <location>
        <begin position="965"/>
        <end position="976"/>
    </location>
</feature>
<dbReference type="AlphaFoldDB" id="A0A0N7ZBC9"/>
<evidence type="ECO:0000313" key="10">
    <source>
        <dbReference type="EMBL" id="JAI61296.1"/>
    </source>
</evidence>
<dbReference type="InterPro" id="IPR001611">
    <property type="entry name" value="Leu-rich_rpt"/>
</dbReference>
<keyword evidence="4" id="KW-1015">Disulfide bond</keyword>
<feature type="region of interest" description="Disordered" evidence="6">
    <location>
        <begin position="907"/>
        <end position="993"/>
    </location>
</feature>
<dbReference type="SUPFAM" id="SSF52058">
    <property type="entry name" value="L domain-like"/>
    <property type="match status" value="1"/>
</dbReference>
<dbReference type="SUPFAM" id="SSF48726">
    <property type="entry name" value="Immunoglobulin"/>
    <property type="match status" value="1"/>
</dbReference>
<dbReference type="InterPro" id="IPR032675">
    <property type="entry name" value="LRR_dom_sf"/>
</dbReference>
<dbReference type="PANTHER" id="PTHR45842:SF12">
    <property type="entry name" value="KEKKON 5, ISOFORM A"/>
    <property type="match status" value="1"/>
</dbReference>
<keyword evidence="1" id="KW-0433">Leucine-rich repeat</keyword>
<dbReference type="InterPro" id="IPR003591">
    <property type="entry name" value="Leu-rich_rpt_typical-subtyp"/>
</dbReference>
<keyword evidence="3" id="KW-0677">Repeat</keyword>
<dbReference type="InterPro" id="IPR007110">
    <property type="entry name" value="Ig-like_dom"/>
</dbReference>
<keyword evidence="2 8" id="KW-0732">Signal</keyword>
<feature type="domain" description="Ig-like" evidence="9">
    <location>
        <begin position="442"/>
        <end position="556"/>
    </location>
</feature>